<organism evidence="7 8">
    <name type="scientific">Anaeramoeba flamelloides</name>
    <dbReference type="NCBI Taxonomy" id="1746091"/>
    <lineage>
        <taxon>Eukaryota</taxon>
        <taxon>Metamonada</taxon>
        <taxon>Anaeramoebidae</taxon>
        <taxon>Anaeramoeba</taxon>
    </lineage>
</organism>
<feature type="region of interest" description="Disordered" evidence="5">
    <location>
        <begin position="127"/>
        <end position="146"/>
    </location>
</feature>
<feature type="domain" description="Homeobox" evidence="6">
    <location>
        <begin position="301"/>
        <end position="367"/>
    </location>
</feature>
<evidence type="ECO:0000256" key="1">
    <source>
        <dbReference type="ARBA" id="ARBA00023125"/>
    </source>
</evidence>
<protein>
    <submittedName>
        <fullName evidence="7">Mix-type homeobox protein</fullName>
    </submittedName>
</protein>
<dbReference type="SUPFAM" id="SSF46689">
    <property type="entry name" value="Homeodomain-like"/>
    <property type="match status" value="1"/>
</dbReference>
<comment type="subcellular location">
    <subcellularLocation>
        <location evidence="4">Nucleus</location>
    </subcellularLocation>
</comment>
<evidence type="ECO:0000256" key="5">
    <source>
        <dbReference type="SAM" id="MobiDB-lite"/>
    </source>
</evidence>
<reference evidence="7" key="1">
    <citation type="submission" date="2022-08" db="EMBL/GenBank/DDBJ databases">
        <title>Novel sulfate-reducing endosymbionts in the free-living metamonad Anaeramoeba.</title>
        <authorList>
            <person name="Jerlstrom-Hultqvist J."/>
            <person name="Cepicka I."/>
            <person name="Gallot-Lavallee L."/>
            <person name="Salas-Leiva D."/>
            <person name="Curtis B.A."/>
            <person name="Zahonova K."/>
            <person name="Pipaliya S."/>
            <person name="Dacks J."/>
            <person name="Roger A.J."/>
        </authorList>
    </citation>
    <scope>NUCLEOTIDE SEQUENCE</scope>
    <source>
        <strain evidence="7">Schooner1</strain>
    </source>
</reference>
<dbReference type="InterPro" id="IPR001356">
    <property type="entry name" value="HD"/>
</dbReference>
<dbReference type="Proteomes" id="UP001150062">
    <property type="component" value="Unassembled WGS sequence"/>
</dbReference>
<accession>A0ABQ8Y8A3</accession>
<evidence type="ECO:0000256" key="4">
    <source>
        <dbReference type="PROSITE-ProRule" id="PRU00108"/>
    </source>
</evidence>
<gene>
    <name evidence="7" type="ORF">M0813_23692</name>
</gene>
<dbReference type="InterPro" id="IPR008422">
    <property type="entry name" value="KN_HD"/>
</dbReference>
<dbReference type="SMART" id="SM00389">
    <property type="entry name" value="HOX"/>
    <property type="match status" value="1"/>
</dbReference>
<evidence type="ECO:0000256" key="2">
    <source>
        <dbReference type="ARBA" id="ARBA00023155"/>
    </source>
</evidence>
<dbReference type="InterPro" id="IPR009057">
    <property type="entry name" value="Homeodomain-like_sf"/>
</dbReference>
<proteinExistence type="predicted"/>
<dbReference type="GO" id="GO:0003677">
    <property type="term" value="F:DNA binding"/>
    <property type="evidence" value="ECO:0007669"/>
    <property type="project" value="UniProtKB-KW"/>
</dbReference>
<evidence type="ECO:0000256" key="3">
    <source>
        <dbReference type="ARBA" id="ARBA00023242"/>
    </source>
</evidence>
<feature type="region of interest" description="Disordered" evidence="5">
    <location>
        <begin position="237"/>
        <end position="275"/>
    </location>
</feature>
<sequence>MNLSTELKQQQQQQQQQQCQNMAIHQPMEVYTTQNRQIQNTLPYQQMRYPLQYSQSFQYFNSQRAYNQSQGQNYQLKQVPFYPPTVYMSNYPNMVQLKPNSFQNQFRKNDQSPKRIVQFPLTSPVKQTVSPVSQRMSEKGKNLNSDDRELNNQHLIFQNFINRIRITQNQQLKTSNNQNNSCLQKTEIQKNEIQNTRTRTSTRSITNKNKKPLDIFRVNVELIREAENMFLKEKMQKDLDSNKNKNTLKNLDETNTKTKNNPKTKSTNKNQDHLDQDTWTRKRFLIVPGERKRIIILKKKKKKRSKRLKTEQFAKNNFEQWFQENMNKEKGPYPDRVTRLNMSKTTGVPELQVQRWFGQRRRLEKLKWEAGKIKKPTWAISEGANN</sequence>
<name>A0ABQ8Y8A3_9EUKA</name>
<evidence type="ECO:0000259" key="6">
    <source>
        <dbReference type="PROSITE" id="PS50071"/>
    </source>
</evidence>
<feature type="compositionally biased region" description="Basic and acidic residues" evidence="5">
    <location>
        <begin position="136"/>
        <end position="146"/>
    </location>
</feature>
<keyword evidence="8" id="KW-1185">Reference proteome</keyword>
<feature type="compositionally biased region" description="Low complexity" evidence="5">
    <location>
        <begin position="257"/>
        <end position="269"/>
    </location>
</feature>
<dbReference type="CDD" id="cd00086">
    <property type="entry name" value="homeodomain"/>
    <property type="match status" value="1"/>
</dbReference>
<keyword evidence="3 4" id="KW-0539">Nucleus</keyword>
<dbReference type="EMBL" id="JAOAOG010000197">
    <property type="protein sequence ID" value="KAJ6241042.1"/>
    <property type="molecule type" value="Genomic_DNA"/>
</dbReference>
<dbReference type="Pfam" id="PF05920">
    <property type="entry name" value="Homeobox_KN"/>
    <property type="match status" value="1"/>
</dbReference>
<evidence type="ECO:0000313" key="8">
    <source>
        <dbReference type="Proteomes" id="UP001150062"/>
    </source>
</evidence>
<evidence type="ECO:0000313" key="7">
    <source>
        <dbReference type="EMBL" id="KAJ6241042.1"/>
    </source>
</evidence>
<comment type="caution">
    <text evidence="7">The sequence shown here is derived from an EMBL/GenBank/DDBJ whole genome shotgun (WGS) entry which is preliminary data.</text>
</comment>
<keyword evidence="1 4" id="KW-0238">DNA-binding</keyword>
<keyword evidence="2 4" id="KW-0371">Homeobox</keyword>
<dbReference type="Gene3D" id="1.10.10.60">
    <property type="entry name" value="Homeodomain-like"/>
    <property type="match status" value="1"/>
</dbReference>
<feature type="DNA-binding region" description="Homeobox" evidence="4">
    <location>
        <begin position="303"/>
        <end position="368"/>
    </location>
</feature>
<dbReference type="PROSITE" id="PS50071">
    <property type="entry name" value="HOMEOBOX_2"/>
    <property type="match status" value="1"/>
</dbReference>